<feature type="region of interest" description="Disordered" evidence="1">
    <location>
        <begin position="55"/>
        <end position="76"/>
    </location>
</feature>
<sequence length="76" mass="8997">MTKTTKKSQTCWAIKFQNTQITETVENPNLQSHTEYHRNDSSLHVMHHFYQENHYSSGFPQPNDSEHLPKLRLLKS</sequence>
<accession>K8Y7T7</accession>
<protein>
    <submittedName>
        <fullName evidence="2">Uncharacterized protein</fullName>
    </submittedName>
</protein>
<proteinExistence type="predicted"/>
<evidence type="ECO:0000313" key="3">
    <source>
        <dbReference type="Proteomes" id="UP000035800"/>
    </source>
</evidence>
<dbReference type="KEGG" id="lst:LSS_15571"/>
<dbReference type="Proteomes" id="UP000035800">
    <property type="component" value="Chromosome I"/>
</dbReference>
<organism evidence="2 3">
    <name type="scientific">Leptospira santarosai serovar Shermani str. LT 821</name>
    <dbReference type="NCBI Taxonomy" id="758847"/>
    <lineage>
        <taxon>Bacteria</taxon>
        <taxon>Pseudomonadati</taxon>
        <taxon>Spirochaetota</taxon>
        <taxon>Spirochaetia</taxon>
        <taxon>Leptospirales</taxon>
        <taxon>Leptospiraceae</taxon>
        <taxon>Leptospira</taxon>
    </lineage>
</organism>
<evidence type="ECO:0000256" key="1">
    <source>
        <dbReference type="SAM" id="MobiDB-lite"/>
    </source>
</evidence>
<evidence type="ECO:0000313" key="2">
    <source>
        <dbReference type="EMBL" id="EKT85825.1"/>
    </source>
</evidence>
<gene>
    <name evidence="2" type="ORF">LSS_15571</name>
</gene>
<reference evidence="2 3" key="1">
    <citation type="journal article" date="2012" name="Gene">
        <title>Sequence of Leptospira santarosai serovar Shermani genome and prediction of virulence-associated genes.</title>
        <authorList>
            <person name="Chou L.F."/>
            <person name="Chen Y.T."/>
            <person name="Lu C.W."/>
            <person name="Ko Y.C."/>
            <person name="Tang C.Y."/>
            <person name="Pan M.J."/>
            <person name="Tian Y.C."/>
            <person name="Chiu C.H."/>
            <person name="Hung C.C."/>
            <person name="Yang C.W."/>
        </authorList>
    </citation>
    <scope>NUCLEOTIDE SEQUENCE [LARGE SCALE GENOMIC DNA]</scope>
    <source>
        <strain evidence="2">LT 821</strain>
    </source>
</reference>
<reference evidence="2 3" key="2">
    <citation type="journal article" date="2014" name="Emerg. Microbes Infect.">
        <title>Potential impact on kidney infection: a whole-genome analysis of Leptospira santarosai serovar Shermani.</title>
        <authorList>
            <person name="Chou L.F."/>
            <person name="Chen T.W."/>
            <person name="Ko Y.C."/>
            <person name="Pan M.J."/>
            <person name="Tian Y.C."/>
            <person name="Chiu C.H."/>
            <person name="Tang P."/>
            <person name="Hung C.C."/>
            <person name="Yang C.W."/>
        </authorList>
    </citation>
    <scope>NUCLEOTIDE SEQUENCE</scope>
    <source>
        <strain evidence="2 3">LT 821</strain>
    </source>
</reference>
<dbReference type="EMBL" id="CP006694">
    <property type="protein sequence ID" value="EKT85825.1"/>
    <property type="molecule type" value="Genomic_DNA"/>
</dbReference>
<dbReference type="AlphaFoldDB" id="K8Y7T7"/>
<name>K8Y7T7_9LEPT</name>
<dbReference type="STRING" id="758847.LSS_15571"/>